<accession>A0ABR3X881</accession>
<reference evidence="9 10" key="1">
    <citation type="journal article" date="2024" name="IMA Fungus">
        <title>IMA Genome - F19 : A genome assembly and annotation guide to empower mycologists, including annotated draft genome sequences of Ceratocystis pirilliformis, Diaporthe australafricana, Fusarium ophioides, Paecilomyces lecythidis, and Sporothrix stenoceras.</title>
        <authorList>
            <person name="Aylward J."/>
            <person name="Wilson A.M."/>
            <person name="Visagie C.M."/>
            <person name="Spraker J."/>
            <person name="Barnes I."/>
            <person name="Buitendag C."/>
            <person name="Ceriani C."/>
            <person name="Del Mar Angel L."/>
            <person name="du Plessis D."/>
            <person name="Fuchs T."/>
            <person name="Gasser K."/>
            <person name="Kramer D."/>
            <person name="Li W."/>
            <person name="Munsamy K."/>
            <person name="Piso A."/>
            <person name="Price J.L."/>
            <person name="Sonnekus B."/>
            <person name="Thomas C."/>
            <person name="van der Nest A."/>
            <person name="van Dijk A."/>
            <person name="van Heerden A."/>
            <person name="van Vuuren N."/>
            <person name="Yilmaz N."/>
            <person name="Duong T.A."/>
            <person name="van der Merwe N.A."/>
            <person name="Wingfield M.J."/>
            <person name="Wingfield B.D."/>
        </authorList>
    </citation>
    <scope>NUCLEOTIDE SEQUENCE [LARGE SCALE GENOMIC DNA]</scope>
    <source>
        <strain evidence="9 10">CMW 18167</strain>
    </source>
</reference>
<keyword evidence="10" id="KW-1185">Reference proteome</keyword>
<feature type="compositionally biased region" description="Acidic residues" evidence="8">
    <location>
        <begin position="176"/>
        <end position="216"/>
    </location>
</feature>
<protein>
    <recommendedName>
        <fullName evidence="7">U3 small nucleolar ribonucleoprotein protein MPP10</fullName>
    </recommendedName>
</protein>
<evidence type="ECO:0000256" key="8">
    <source>
        <dbReference type="SAM" id="MobiDB-lite"/>
    </source>
</evidence>
<keyword evidence="5 7" id="KW-0687">Ribonucleoprotein</keyword>
<evidence type="ECO:0000256" key="6">
    <source>
        <dbReference type="ARBA" id="ARBA00029455"/>
    </source>
</evidence>
<feature type="compositionally biased region" description="Basic and acidic residues" evidence="8">
    <location>
        <begin position="633"/>
        <end position="643"/>
    </location>
</feature>
<proteinExistence type="inferred from homology"/>
<comment type="caution">
    <text evidence="9">The sequence shown here is derived from an EMBL/GenBank/DDBJ whole genome shotgun (WGS) entry which is preliminary data.</text>
</comment>
<evidence type="ECO:0000256" key="3">
    <source>
        <dbReference type="ARBA" id="ARBA00022552"/>
    </source>
</evidence>
<evidence type="ECO:0000256" key="1">
    <source>
        <dbReference type="ARBA" id="ARBA00004604"/>
    </source>
</evidence>
<feature type="compositionally biased region" description="Basic and acidic residues" evidence="8">
    <location>
        <begin position="408"/>
        <end position="419"/>
    </location>
</feature>
<comment type="function">
    <text evidence="7">Involved in nucleolar processing of pre-18S ribosomal RNA.</text>
</comment>
<dbReference type="InterPro" id="IPR012173">
    <property type="entry name" value="Mpp10"/>
</dbReference>
<feature type="compositionally biased region" description="Basic residues" evidence="8">
    <location>
        <begin position="644"/>
        <end position="655"/>
    </location>
</feature>
<dbReference type="Pfam" id="PF04006">
    <property type="entry name" value="Mpp10"/>
    <property type="match status" value="1"/>
</dbReference>
<feature type="compositionally biased region" description="Basic and acidic residues" evidence="8">
    <location>
        <begin position="217"/>
        <end position="226"/>
    </location>
</feature>
<evidence type="ECO:0000313" key="10">
    <source>
        <dbReference type="Proteomes" id="UP001583193"/>
    </source>
</evidence>
<feature type="compositionally biased region" description="Basic and acidic residues" evidence="8">
    <location>
        <begin position="360"/>
        <end position="380"/>
    </location>
</feature>
<feature type="compositionally biased region" description="Acidic residues" evidence="8">
    <location>
        <begin position="285"/>
        <end position="298"/>
    </location>
</feature>
<gene>
    <name evidence="9" type="primary">MPP10</name>
    <name evidence="9" type="ORF">Plec18167_006758</name>
</gene>
<feature type="region of interest" description="Disordered" evidence="8">
    <location>
        <begin position="628"/>
        <end position="674"/>
    </location>
</feature>
<comment type="similarity">
    <text evidence="6 7">Belongs to the MPP10 family.</text>
</comment>
<feature type="compositionally biased region" description="Acidic residues" evidence="8">
    <location>
        <begin position="145"/>
        <end position="161"/>
    </location>
</feature>
<evidence type="ECO:0000313" key="9">
    <source>
        <dbReference type="EMBL" id="KAL1872155.1"/>
    </source>
</evidence>
<sequence>MPVAVMNSATPSTKPGGDSFPKIVESVSSAPHDFLRPTSDLYASSVASARYYLDSLAEAVSSIQTARQQENRKKRKRSELGESYTEDVLRLKQLHVDGFSVGQIWEQAARILNSTEKEIKRDLSVAPVASSGSTRISKSAAGESPSDDDDLDSDQNDEDDASIISGQSQEGLDYSDASDVESELQERDAEEFDMGSEAEELDEEDNAGSSDEDDENRDIYVEDPHGLNDGFFSIDDFNKQSELLERQDMRGAPDDDDDEEEDIDWHADPRTLGQTSSAKGKSSALEDDEEDESDEEDGPTFGNANLDEMSDSDNDEAAYENAGGDTSWIDTSNIKYNDFFAPPPRKVSKKHMRALPKTQPESRDIENELERAMADVRRDLFEDESENEGSEAGSVLESQDGHTGNARSSHEKQRAKIASEIRRLEAENVAKKEWMLAGEARAVERPVNSLIEEDLEFERIGKPVPVVTNETTEDIEELVKRRIIAKEFDEVIRRRPDAISGQHTKRGRVELDDSKPQQSLAELYEADHLRATDSGYMSQKDKKLKREHDEITELWKDISSQLDSLSNWHYKPKTPQATINVVTDVATVTMEDARPTAGAAVSGPGALAPQEIYAPEGAKTAGEVVLKGGSSLAKDEMSREEKLRHRRRQKEKQKKANANAPPNQAGKTAEKQRVISDLKKGDVKVLGQNGEMRDVQGRLAGSATGKKGDVLKL</sequence>
<dbReference type="PANTHER" id="PTHR17039">
    <property type="entry name" value="U3 SMALL NUCLEOLAR RIBONUCLEOPROTEIN PROTEIN MPP10"/>
    <property type="match status" value="1"/>
</dbReference>
<evidence type="ECO:0000256" key="4">
    <source>
        <dbReference type="ARBA" id="ARBA00023242"/>
    </source>
</evidence>
<dbReference type="PIRSF" id="PIRSF017300">
    <property type="entry name" value="snoRNP_Mpp10"/>
    <property type="match status" value="1"/>
</dbReference>
<evidence type="ECO:0000256" key="7">
    <source>
        <dbReference type="PIRNR" id="PIRNR017300"/>
    </source>
</evidence>
<organism evidence="9 10">
    <name type="scientific">Paecilomyces lecythidis</name>
    <dbReference type="NCBI Taxonomy" id="3004212"/>
    <lineage>
        <taxon>Eukaryota</taxon>
        <taxon>Fungi</taxon>
        <taxon>Dikarya</taxon>
        <taxon>Ascomycota</taxon>
        <taxon>Pezizomycotina</taxon>
        <taxon>Eurotiomycetes</taxon>
        <taxon>Eurotiomycetidae</taxon>
        <taxon>Eurotiales</taxon>
        <taxon>Thermoascaceae</taxon>
        <taxon>Paecilomyces</taxon>
    </lineage>
</organism>
<dbReference type="Proteomes" id="UP001583193">
    <property type="component" value="Unassembled WGS sequence"/>
</dbReference>
<feature type="region of interest" description="Disordered" evidence="8">
    <location>
        <begin position="123"/>
        <end position="419"/>
    </location>
</feature>
<feature type="compositionally biased region" description="Basic and acidic residues" evidence="8">
    <location>
        <begin position="236"/>
        <end position="253"/>
    </location>
</feature>
<evidence type="ECO:0000256" key="5">
    <source>
        <dbReference type="ARBA" id="ARBA00023274"/>
    </source>
</evidence>
<feature type="compositionally biased region" description="Acidic residues" evidence="8">
    <location>
        <begin position="308"/>
        <end position="318"/>
    </location>
</feature>
<keyword evidence="3 7" id="KW-0698">rRNA processing</keyword>
<dbReference type="EMBL" id="JAVDPF010000025">
    <property type="protein sequence ID" value="KAL1872155.1"/>
    <property type="molecule type" value="Genomic_DNA"/>
</dbReference>
<keyword evidence="2 7" id="KW-0690">Ribosome biogenesis</keyword>
<comment type="subcellular location">
    <subcellularLocation>
        <location evidence="1 7">Nucleus</location>
        <location evidence="1 7">Nucleolus</location>
    </subcellularLocation>
</comment>
<evidence type="ECO:0000256" key="2">
    <source>
        <dbReference type="ARBA" id="ARBA00022517"/>
    </source>
</evidence>
<keyword evidence="4 7" id="KW-0539">Nucleus</keyword>
<feature type="compositionally biased region" description="Acidic residues" evidence="8">
    <location>
        <begin position="254"/>
        <end position="263"/>
    </location>
</feature>
<name>A0ABR3X881_9EURO</name>
<dbReference type="PANTHER" id="PTHR17039:SF0">
    <property type="entry name" value="U3 SMALL NUCLEOLAR RIBONUCLEOPROTEIN PROTEIN MPP10"/>
    <property type="match status" value="1"/>
</dbReference>